<dbReference type="GO" id="GO:0061630">
    <property type="term" value="F:ubiquitin protein ligase activity"/>
    <property type="evidence" value="ECO:0007669"/>
    <property type="project" value="UniProtKB-EC"/>
</dbReference>
<comment type="catalytic activity">
    <reaction evidence="1">
        <text>S-ubiquitinyl-[E2 ubiquitin-conjugating enzyme]-L-cysteine + [acceptor protein]-L-lysine = [E2 ubiquitin-conjugating enzyme]-L-cysteine + N(6)-ubiquitinyl-[acceptor protein]-L-lysine.</text>
        <dbReference type="EC" id="2.3.2.27"/>
    </reaction>
</comment>
<feature type="transmembrane region" description="Helical" evidence="16">
    <location>
        <begin position="580"/>
        <end position="598"/>
    </location>
</feature>
<dbReference type="Gene3D" id="3.30.40.10">
    <property type="entry name" value="Zinc/RING finger domain, C3HC4 (zinc finger)"/>
    <property type="match status" value="1"/>
</dbReference>
<evidence type="ECO:0000256" key="5">
    <source>
        <dbReference type="ARBA" id="ARBA00022679"/>
    </source>
</evidence>
<evidence type="ECO:0000256" key="7">
    <source>
        <dbReference type="ARBA" id="ARBA00022723"/>
    </source>
</evidence>
<feature type="region of interest" description="Disordered" evidence="15">
    <location>
        <begin position="476"/>
        <end position="502"/>
    </location>
</feature>
<proteinExistence type="predicted"/>
<evidence type="ECO:0000256" key="3">
    <source>
        <dbReference type="ARBA" id="ARBA00004906"/>
    </source>
</evidence>
<reference evidence="18 19" key="1">
    <citation type="journal article" date="2019" name="Nat. Ecol. Evol.">
        <title>Megaphylogeny resolves global patterns of mushroom evolution.</title>
        <authorList>
            <person name="Varga T."/>
            <person name="Krizsan K."/>
            <person name="Foldi C."/>
            <person name="Dima B."/>
            <person name="Sanchez-Garcia M."/>
            <person name="Sanchez-Ramirez S."/>
            <person name="Szollosi G.J."/>
            <person name="Szarkandi J.G."/>
            <person name="Papp V."/>
            <person name="Albert L."/>
            <person name="Andreopoulos W."/>
            <person name="Angelini C."/>
            <person name="Antonin V."/>
            <person name="Barry K.W."/>
            <person name="Bougher N.L."/>
            <person name="Buchanan P."/>
            <person name="Buyck B."/>
            <person name="Bense V."/>
            <person name="Catcheside P."/>
            <person name="Chovatia M."/>
            <person name="Cooper J."/>
            <person name="Damon W."/>
            <person name="Desjardin D."/>
            <person name="Finy P."/>
            <person name="Geml J."/>
            <person name="Haridas S."/>
            <person name="Hughes K."/>
            <person name="Justo A."/>
            <person name="Karasinski D."/>
            <person name="Kautmanova I."/>
            <person name="Kiss B."/>
            <person name="Kocsube S."/>
            <person name="Kotiranta H."/>
            <person name="LaButti K.M."/>
            <person name="Lechner B.E."/>
            <person name="Liimatainen K."/>
            <person name="Lipzen A."/>
            <person name="Lukacs Z."/>
            <person name="Mihaltcheva S."/>
            <person name="Morgado L.N."/>
            <person name="Niskanen T."/>
            <person name="Noordeloos M.E."/>
            <person name="Ohm R.A."/>
            <person name="Ortiz-Santana B."/>
            <person name="Ovrebo C."/>
            <person name="Racz N."/>
            <person name="Riley R."/>
            <person name="Savchenko A."/>
            <person name="Shiryaev A."/>
            <person name="Soop K."/>
            <person name="Spirin V."/>
            <person name="Szebenyi C."/>
            <person name="Tomsovsky M."/>
            <person name="Tulloss R.E."/>
            <person name="Uehling J."/>
            <person name="Grigoriev I.V."/>
            <person name="Vagvolgyi C."/>
            <person name="Papp T."/>
            <person name="Martin F.M."/>
            <person name="Miettinen O."/>
            <person name="Hibbett D.S."/>
            <person name="Nagy L.G."/>
        </authorList>
    </citation>
    <scope>NUCLEOTIDE SEQUENCE [LARGE SCALE GENOMIC DNA]</scope>
    <source>
        <strain evidence="18 19">OMC1185</strain>
    </source>
</reference>
<feature type="domain" description="RING-type" evidence="17">
    <location>
        <begin position="668"/>
        <end position="743"/>
    </location>
</feature>
<dbReference type="AlphaFoldDB" id="A0A5C3N4V7"/>
<evidence type="ECO:0000313" key="18">
    <source>
        <dbReference type="EMBL" id="TFK52045.1"/>
    </source>
</evidence>
<dbReference type="GO" id="GO:0043161">
    <property type="term" value="P:proteasome-mediated ubiquitin-dependent protein catabolic process"/>
    <property type="evidence" value="ECO:0007669"/>
    <property type="project" value="TreeGrafter"/>
</dbReference>
<comment type="subcellular location">
    <subcellularLocation>
        <location evidence="2">Endomembrane system</location>
        <topology evidence="2">Multi-pass membrane protein</topology>
    </subcellularLocation>
</comment>
<dbReference type="PANTHER" id="PTHR22763">
    <property type="entry name" value="RING ZINC FINGER PROTEIN"/>
    <property type="match status" value="1"/>
</dbReference>
<evidence type="ECO:0000256" key="10">
    <source>
        <dbReference type="ARBA" id="ARBA00022786"/>
    </source>
</evidence>
<feature type="transmembrane region" description="Helical" evidence="16">
    <location>
        <begin position="415"/>
        <end position="435"/>
    </location>
</feature>
<evidence type="ECO:0000256" key="4">
    <source>
        <dbReference type="ARBA" id="ARBA00012483"/>
    </source>
</evidence>
<keyword evidence="13 16" id="KW-0472">Membrane</keyword>
<dbReference type="SUPFAM" id="SSF57850">
    <property type="entry name" value="RING/U-box"/>
    <property type="match status" value="1"/>
</dbReference>
<dbReference type="Pfam" id="PF11145">
    <property type="entry name" value="DUF2921"/>
    <property type="match status" value="1"/>
</dbReference>
<keyword evidence="19" id="KW-1185">Reference proteome</keyword>
<keyword evidence="7" id="KW-0479">Metal-binding</keyword>
<feature type="transmembrane region" description="Helical" evidence="16">
    <location>
        <begin position="525"/>
        <end position="543"/>
    </location>
</feature>
<evidence type="ECO:0000256" key="14">
    <source>
        <dbReference type="PROSITE-ProRule" id="PRU00175"/>
    </source>
</evidence>
<evidence type="ECO:0000256" key="11">
    <source>
        <dbReference type="ARBA" id="ARBA00022833"/>
    </source>
</evidence>
<dbReference type="PROSITE" id="PS50089">
    <property type="entry name" value="ZF_RING_2"/>
    <property type="match status" value="1"/>
</dbReference>
<keyword evidence="10" id="KW-0833">Ubl conjugation pathway</keyword>
<dbReference type="GO" id="GO:0012505">
    <property type="term" value="C:endomembrane system"/>
    <property type="evidence" value="ECO:0007669"/>
    <property type="project" value="UniProtKB-SubCell"/>
</dbReference>
<evidence type="ECO:0000256" key="13">
    <source>
        <dbReference type="ARBA" id="ARBA00023136"/>
    </source>
</evidence>
<dbReference type="GO" id="GO:0008270">
    <property type="term" value="F:zinc ion binding"/>
    <property type="evidence" value="ECO:0007669"/>
    <property type="project" value="UniProtKB-KW"/>
</dbReference>
<dbReference type="InterPro" id="IPR050731">
    <property type="entry name" value="HRD1_E3_ubiq-ligases"/>
</dbReference>
<dbReference type="STRING" id="5364.A0A5C3N4V7"/>
<evidence type="ECO:0000256" key="6">
    <source>
        <dbReference type="ARBA" id="ARBA00022692"/>
    </source>
</evidence>
<keyword evidence="8" id="KW-0732">Signal</keyword>
<protein>
    <recommendedName>
        <fullName evidence="4">RING-type E3 ubiquitin transferase</fullName>
        <ecNumber evidence="4">2.3.2.27</ecNumber>
    </recommendedName>
</protein>
<dbReference type="OrthoDB" id="9984778at2759"/>
<evidence type="ECO:0000256" key="9">
    <source>
        <dbReference type="ARBA" id="ARBA00022771"/>
    </source>
</evidence>
<keyword evidence="11" id="KW-0862">Zinc</keyword>
<dbReference type="Proteomes" id="UP000305948">
    <property type="component" value="Unassembled WGS sequence"/>
</dbReference>
<evidence type="ECO:0000256" key="2">
    <source>
        <dbReference type="ARBA" id="ARBA00004127"/>
    </source>
</evidence>
<evidence type="ECO:0000256" key="1">
    <source>
        <dbReference type="ARBA" id="ARBA00000900"/>
    </source>
</evidence>
<dbReference type="SMART" id="SM00184">
    <property type="entry name" value="RING"/>
    <property type="match status" value="1"/>
</dbReference>
<keyword evidence="9 14" id="KW-0863">Zinc-finger</keyword>
<feature type="region of interest" description="Disordered" evidence="15">
    <location>
        <begin position="1"/>
        <end position="28"/>
    </location>
</feature>
<dbReference type="GO" id="GO:0044695">
    <property type="term" value="C:Dsc E3 ubiquitin ligase complex"/>
    <property type="evidence" value="ECO:0007669"/>
    <property type="project" value="TreeGrafter"/>
</dbReference>
<evidence type="ECO:0000256" key="12">
    <source>
        <dbReference type="ARBA" id="ARBA00022989"/>
    </source>
</evidence>
<comment type="pathway">
    <text evidence="3">Protein modification; protein ubiquitination.</text>
</comment>
<feature type="transmembrane region" description="Helical" evidence="16">
    <location>
        <begin position="441"/>
        <end position="466"/>
    </location>
</feature>
<evidence type="ECO:0000256" key="15">
    <source>
        <dbReference type="SAM" id="MobiDB-lite"/>
    </source>
</evidence>
<sequence length="749" mass="82863">MNAAGTPEATGREDDTAAATNPAEPQRPRGSISSFIFISFILFLLTNHNGAELIAQNQYRDALRSYNWQLGNYSAWLNGTESNFTLPETDPLLEPLVHSFVTPGTELDPFTSSYYSNITGYAQSPVKYHNLTIPYSSNSSESLPSWVPLANSLMKGVNMTELVESVSLGGWNLSAPEKVGWNGAEKLASTGWRFNSSEPRDDIAMIHGRMDMSDPNTGDEFRFTFEGVHFIKNGSVYGLAEPGEISPDIRHLAAVVPRDYMNLTAQLVEPEMARRIASLRAQLDAGTIDFASVINDDQTQSHPRCPLTLFFQLQPTGIPADRMRELEAELLKPTGITTVKDPGIKIEGVMVSKECGFVWELRESEGVRSNAWYRMVTTYAGLSAVVYLCLLTLLARQLNISRTPTNVSRLSRWSFLTQALADSIFFAGHITFAVVTEGQASISLVAPAFLACLLFVYEAQFVIVIVQIQAPEDAAPVPTPTPVRQANTAGESVPEGQDTPPAVTQPSLIERLRASYARVTSHPQFKLWFTLAVFCVFVIRISIYPPLALFLLGGMYAGLWIPQIYRSARRGRTSGMMTEYLLGTTVFRLAIAYYFLAYKGNVLDIEAKEWFWPVAALLLAEVLVIRLQEVFGPTFFLPKRLSTVPTYDYHPPMPLPDPEAPDQSLGDCSICMDAILVDPSRSRRGRSSDGKEAGDLDLGGLLNKVSRGAAGRKSYSLAPCHHLFHTECLERWLAIKNICPQCRRPLPPL</sequence>
<evidence type="ECO:0000313" key="19">
    <source>
        <dbReference type="Proteomes" id="UP000305948"/>
    </source>
</evidence>
<keyword evidence="5" id="KW-0808">Transferase</keyword>
<feature type="transmembrane region" description="Helical" evidence="16">
    <location>
        <begin position="371"/>
        <end position="394"/>
    </location>
</feature>
<name>A0A5C3N4V7_9AGAM</name>
<gene>
    <name evidence="18" type="ORF">OE88DRAFT_1658813</name>
</gene>
<dbReference type="EMBL" id="ML213510">
    <property type="protein sequence ID" value="TFK52045.1"/>
    <property type="molecule type" value="Genomic_DNA"/>
</dbReference>
<organism evidence="18 19">
    <name type="scientific">Heliocybe sulcata</name>
    <dbReference type="NCBI Taxonomy" id="5364"/>
    <lineage>
        <taxon>Eukaryota</taxon>
        <taxon>Fungi</taxon>
        <taxon>Dikarya</taxon>
        <taxon>Basidiomycota</taxon>
        <taxon>Agaricomycotina</taxon>
        <taxon>Agaricomycetes</taxon>
        <taxon>Gloeophyllales</taxon>
        <taxon>Gloeophyllaceae</taxon>
        <taxon>Heliocybe</taxon>
    </lineage>
</organism>
<keyword evidence="6 16" id="KW-0812">Transmembrane</keyword>
<accession>A0A5C3N4V7</accession>
<dbReference type="InterPro" id="IPR013083">
    <property type="entry name" value="Znf_RING/FYVE/PHD"/>
</dbReference>
<feature type="transmembrane region" description="Helical" evidence="16">
    <location>
        <begin position="610"/>
        <end position="627"/>
    </location>
</feature>
<dbReference type="Pfam" id="PF13639">
    <property type="entry name" value="zf-RING_2"/>
    <property type="match status" value="1"/>
</dbReference>
<evidence type="ECO:0000256" key="16">
    <source>
        <dbReference type="SAM" id="Phobius"/>
    </source>
</evidence>
<dbReference type="InterPro" id="IPR021319">
    <property type="entry name" value="DUF2921"/>
</dbReference>
<evidence type="ECO:0000259" key="17">
    <source>
        <dbReference type="PROSITE" id="PS50089"/>
    </source>
</evidence>
<dbReference type="PANTHER" id="PTHR22763:SF162">
    <property type="entry name" value="TRANSMEMBRANE E3 UBIQUITIN-PROTEIN LIGASE 1"/>
    <property type="match status" value="1"/>
</dbReference>
<dbReference type="EC" id="2.3.2.27" evidence="4"/>
<keyword evidence="12 16" id="KW-1133">Transmembrane helix</keyword>
<evidence type="ECO:0000256" key="8">
    <source>
        <dbReference type="ARBA" id="ARBA00022729"/>
    </source>
</evidence>
<dbReference type="InterPro" id="IPR001841">
    <property type="entry name" value="Znf_RING"/>
</dbReference>